<dbReference type="GO" id="GO:0032259">
    <property type="term" value="P:methylation"/>
    <property type="evidence" value="ECO:0007669"/>
    <property type="project" value="UniProtKB-KW"/>
</dbReference>
<evidence type="ECO:0000313" key="2">
    <source>
        <dbReference type="EMBL" id="MBD7969258.1"/>
    </source>
</evidence>
<reference evidence="2 3" key="1">
    <citation type="submission" date="2020-08" db="EMBL/GenBank/DDBJ databases">
        <title>A Genomic Blueprint of the Chicken Gut Microbiome.</title>
        <authorList>
            <person name="Gilroy R."/>
            <person name="Ravi A."/>
            <person name="Getino M."/>
            <person name="Pursley I."/>
            <person name="Horton D.L."/>
            <person name="Alikhan N.-F."/>
            <person name="Baker D."/>
            <person name="Gharbi K."/>
            <person name="Hall N."/>
            <person name="Watson M."/>
            <person name="Adriaenssens E.M."/>
            <person name="Foster-Nyarko E."/>
            <person name="Jarju S."/>
            <person name="Secka A."/>
            <person name="Antonio M."/>
            <person name="Oren A."/>
            <person name="Chaudhuri R."/>
            <person name="La Ragione R.M."/>
            <person name="Hildebrand F."/>
            <person name="Pallen M.J."/>
        </authorList>
    </citation>
    <scope>NUCLEOTIDE SEQUENCE [LARGE SCALE GENOMIC DNA]</scope>
    <source>
        <strain evidence="2 3">Sa2BVA9</strain>
    </source>
</reference>
<dbReference type="GO" id="GO:0008168">
    <property type="term" value="F:methyltransferase activity"/>
    <property type="evidence" value="ECO:0007669"/>
    <property type="project" value="UniProtKB-KW"/>
</dbReference>
<dbReference type="EMBL" id="JACSQL010000006">
    <property type="protein sequence ID" value="MBD7969258.1"/>
    <property type="molecule type" value="Genomic_DNA"/>
</dbReference>
<name>A0ABR8T0G7_9BACL</name>
<proteinExistence type="predicted"/>
<evidence type="ECO:0000313" key="3">
    <source>
        <dbReference type="Proteomes" id="UP000608071"/>
    </source>
</evidence>
<dbReference type="Gene3D" id="3.40.50.150">
    <property type="entry name" value="Vaccinia Virus protein VP39"/>
    <property type="match status" value="1"/>
</dbReference>
<dbReference type="SUPFAM" id="SSF53335">
    <property type="entry name" value="S-adenosyl-L-methionine-dependent methyltransferases"/>
    <property type="match status" value="1"/>
</dbReference>
<dbReference type="RefSeq" id="WP_191801086.1">
    <property type="nucleotide sequence ID" value="NZ_JACSQL010000006.1"/>
</dbReference>
<comment type="caution">
    <text evidence="2">The sequence shown here is derived from an EMBL/GenBank/DDBJ whole genome shotgun (WGS) entry which is preliminary data.</text>
</comment>
<dbReference type="CDD" id="cd02440">
    <property type="entry name" value="AdoMet_MTases"/>
    <property type="match status" value="1"/>
</dbReference>
<keyword evidence="3" id="KW-1185">Reference proteome</keyword>
<evidence type="ECO:0000259" key="1">
    <source>
        <dbReference type="Pfam" id="PF08241"/>
    </source>
</evidence>
<gene>
    <name evidence="2" type="ORF">H9647_14375</name>
</gene>
<dbReference type="InterPro" id="IPR029063">
    <property type="entry name" value="SAM-dependent_MTases_sf"/>
</dbReference>
<dbReference type="InterPro" id="IPR013216">
    <property type="entry name" value="Methyltransf_11"/>
</dbReference>
<dbReference type="Proteomes" id="UP000608071">
    <property type="component" value="Unassembled WGS sequence"/>
</dbReference>
<organism evidence="2 3">
    <name type="scientific">Paenibacillus gallinarum</name>
    <dbReference type="NCBI Taxonomy" id="2762232"/>
    <lineage>
        <taxon>Bacteria</taxon>
        <taxon>Bacillati</taxon>
        <taxon>Bacillota</taxon>
        <taxon>Bacilli</taxon>
        <taxon>Bacillales</taxon>
        <taxon>Paenibacillaceae</taxon>
        <taxon>Paenibacillus</taxon>
    </lineage>
</organism>
<accession>A0ABR8T0G7</accession>
<dbReference type="Pfam" id="PF08241">
    <property type="entry name" value="Methyltransf_11"/>
    <property type="match status" value="1"/>
</dbReference>
<keyword evidence="2" id="KW-0489">Methyltransferase</keyword>
<feature type="domain" description="Methyltransferase type 11" evidence="1">
    <location>
        <begin position="74"/>
        <end position="157"/>
    </location>
</feature>
<sequence>MQKEMSAINREQWNHERYQAWINRFGSIEQEAKRIMDDPKKRIKILADYIGDVRGKRVLNLLGSNGTKAISIGLMGAKEVKVVDIAPENARFGMDLASACNVEINYIVSDVMDLKVEELGEFDLIFIEMGVLHYIYNIEELFKIVNRLLCKGGRFVLREYHPVLWKLLKEVDGQYIASGNYFEQDVVGEEMKLRRWILGEVITTIVNAGLTIKALHEESGEMQRWIFKDLPEGIEDRIPGIYAVIASKTL</sequence>
<protein>
    <submittedName>
        <fullName evidence="2">Class I SAM-dependent methyltransferase</fullName>
    </submittedName>
</protein>
<keyword evidence="2" id="KW-0808">Transferase</keyword>